<dbReference type="EMBL" id="BMZG01000013">
    <property type="protein sequence ID" value="GHA78960.1"/>
    <property type="molecule type" value="Genomic_DNA"/>
</dbReference>
<dbReference type="GO" id="GO:0017001">
    <property type="term" value="P:antibiotic catabolic process"/>
    <property type="evidence" value="ECO:0007669"/>
    <property type="project" value="UniProtKB-ARBA"/>
</dbReference>
<evidence type="ECO:0000256" key="1">
    <source>
        <dbReference type="ARBA" id="ARBA00005250"/>
    </source>
</evidence>
<evidence type="ECO:0000313" key="4">
    <source>
        <dbReference type="EMBL" id="GHA78960.1"/>
    </source>
</evidence>
<reference evidence="4" key="1">
    <citation type="journal article" date="2014" name="Int. J. Syst. Evol. Microbiol.">
        <title>Complete genome sequence of Corynebacterium casei LMG S-19264T (=DSM 44701T), isolated from a smear-ripened cheese.</title>
        <authorList>
            <consortium name="US DOE Joint Genome Institute (JGI-PGF)"/>
            <person name="Walter F."/>
            <person name="Albersmeier A."/>
            <person name="Kalinowski J."/>
            <person name="Ruckert C."/>
        </authorList>
    </citation>
    <scope>NUCLEOTIDE SEQUENCE</scope>
    <source>
        <strain evidence="4">KCTC 32501</strain>
    </source>
</reference>
<feature type="signal peptide" evidence="2">
    <location>
        <begin position="1"/>
        <end position="25"/>
    </location>
</feature>
<dbReference type="InterPro" id="IPR001279">
    <property type="entry name" value="Metallo-B-lactamas"/>
</dbReference>
<dbReference type="Gene3D" id="3.60.15.10">
    <property type="entry name" value="Ribonuclease Z/Hydroxyacylglutathione hydrolase-like"/>
    <property type="match status" value="1"/>
</dbReference>
<dbReference type="SMART" id="SM00849">
    <property type="entry name" value="Lactamase_B"/>
    <property type="match status" value="1"/>
</dbReference>
<dbReference type="InterPro" id="IPR036866">
    <property type="entry name" value="RibonucZ/Hydroxyglut_hydro"/>
</dbReference>
<feature type="chain" id="PRO_5035217376" evidence="2">
    <location>
        <begin position="26"/>
        <end position="329"/>
    </location>
</feature>
<comment type="caution">
    <text evidence="4">The sequence shown here is derived from an EMBL/GenBank/DDBJ whole genome shotgun (WGS) entry which is preliminary data.</text>
</comment>
<keyword evidence="2" id="KW-0732">Signal</keyword>
<dbReference type="RefSeq" id="WP_189493834.1">
    <property type="nucleotide sequence ID" value="NZ_BMZG01000013.1"/>
</dbReference>
<comment type="similarity">
    <text evidence="1">Belongs to the metallo-beta-lactamase superfamily. Class-B beta-lactamase family.</text>
</comment>
<dbReference type="SUPFAM" id="SSF56281">
    <property type="entry name" value="Metallo-hydrolase/oxidoreductase"/>
    <property type="match status" value="1"/>
</dbReference>
<name>A0A8J3G0G3_9BURK</name>
<gene>
    <name evidence="4" type="ORF">GCM10009007_20080</name>
</gene>
<sequence>MKHVLTKLVLSTAATLALTAHVAQAQEPVWDGNKVVLESEQLAPNIFAYYANDAVKLSKQGKPVATSGGFIVGEKGVLLIETMLNKRLSQQVLDLIAKQTKKPILYALNTSAHGDHSYGNMYLPKGVKIVQHANTSMYIHQHFKADTEFMIQNFGKGRGIEDIRPTDADVLVGSNGKITLDLGGVRVDVIDFGFAQTGGDLFVWYENDKILWAGNAIIAPKPALPWLLDGHLVETLSTLQKVYDFLPDDARVVPGHGPVMGKTDIKWHIDYLAAIKSRVQAAIDKGLTLEQTVAQVSMDDFRGYALFDWVNPRLNVPAAYKDLTMAHQK</sequence>
<evidence type="ECO:0000313" key="5">
    <source>
        <dbReference type="Proteomes" id="UP000614287"/>
    </source>
</evidence>
<dbReference type="Proteomes" id="UP000614287">
    <property type="component" value="Unassembled WGS sequence"/>
</dbReference>
<proteinExistence type="inferred from homology"/>
<reference evidence="4" key="2">
    <citation type="submission" date="2020-09" db="EMBL/GenBank/DDBJ databases">
        <authorList>
            <person name="Sun Q."/>
            <person name="Kim S."/>
        </authorList>
    </citation>
    <scope>NUCLEOTIDE SEQUENCE</scope>
    <source>
        <strain evidence="4">KCTC 32501</strain>
    </source>
</reference>
<dbReference type="InterPro" id="IPR050855">
    <property type="entry name" value="NDM-1-like"/>
</dbReference>
<dbReference type="PANTHER" id="PTHR42951">
    <property type="entry name" value="METALLO-BETA-LACTAMASE DOMAIN-CONTAINING"/>
    <property type="match status" value="1"/>
</dbReference>
<dbReference type="CDD" id="cd16282">
    <property type="entry name" value="metallo-hydrolase-like_MBL-fold"/>
    <property type="match status" value="1"/>
</dbReference>
<keyword evidence="5" id="KW-1185">Reference proteome</keyword>
<evidence type="ECO:0000259" key="3">
    <source>
        <dbReference type="SMART" id="SM00849"/>
    </source>
</evidence>
<accession>A0A8J3G0G3</accession>
<protein>
    <submittedName>
        <fullName evidence="4">MBL fold metallo-hydrolase</fullName>
    </submittedName>
</protein>
<feature type="domain" description="Metallo-beta-lactamase" evidence="3">
    <location>
        <begin position="65"/>
        <end position="256"/>
    </location>
</feature>
<organism evidence="4 5">
    <name type="scientific">Formosimonas limnophila</name>
    <dbReference type="NCBI Taxonomy" id="1384487"/>
    <lineage>
        <taxon>Bacteria</taxon>
        <taxon>Pseudomonadati</taxon>
        <taxon>Pseudomonadota</taxon>
        <taxon>Betaproteobacteria</taxon>
        <taxon>Burkholderiales</taxon>
        <taxon>Burkholderiaceae</taxon>
        <taxon>Formosimonas</taxon>
    </lineage>
</organism>
<evidence type="ECO:0000256" key="2">
    <source>
        <dbReference type="SAM" id="SignalP"/>
    </source>
</evidence>
<dbReference type="AlphaFoldDB" id="A0A8J3G0G3"/>
<dbReference type="PANTHER" id="PTHR42951:SF4">
    <property type="entry name" value="ACYL-COENZYME A THIOESTERASE MBLAC2"/>
    <property type="match status" value="1"/>
</dbReference>
<dbReference type="Pfam" id="PF00753">
    <property type="entry name" value="Lactamase_B"/>
    <property type="match status" value="1"/>
</dbReference>